<keyword evidence="2" id="KW-0645">Protease</keyword>
<comment type="caution">
    <text evidence="2">The sequence shown here is derived from an EMBL/GenBank/DDBJ whole genome shotgun (WGS) entry which is preliminary data.</text>
</comment>
<keyword evidence="3" id="KW-1185">Reference proteome</keyword>
<keyword evidence="2" id="KW-0378">Hydrolase</keyword>
<sequence>MKQNRQKKKTRHVIAFLFLAVMILGGAFAFWLARPENVQTIKSQISAFLFGDLKEGYYNAKSLVLADRSDDSIFISKRETEQHLPASLAKLFVVEYASTIADLTDTVFADPEAIASIKPNSSVANLEAKNYSLQNLFAAMLVPSGNDAAYVVADYCGGILSPEAKTCQERISVFMDSLNQHLQELGYHDTVLYDPSGFDTDARTTALDMKSVVDRLLEHDWFREIISQSTYTAKLPDGSTQTWKNTNTFLDPESEYYHENVIGVKTGSLSGDYNLVVLYQQHGKEFLICSFGSESDSARYDDVDSIIKTIDESNYLSQ</sequence>
<dbReference type="Pfam" id="PF00768">
    <property type="entry name" value="Peptidase_S11"/>
    <property type="match status" value="1"/>
</dbReference>
<dbReference type="RefSeq" id="WP_187536194.1">
    <property type="nucleotide sequence ID" value="NZ_JACRTL010000001.1"/>
</dbReference>
<dbReference type="InterPro" id="IPR001967">
    <property type="entry name" value="Peptidase_S11_N"/>
</dbReference>
<accession>A0A8J6PAY1</accession>
<organism evidence="2 3">
    <name type="scientific">Massiliimalia timonensis</name>
    <dbReference type="NCBI Taxonomy" id="1987501"/>
    <lineage>
        <taxon>Bacteria</taxon>
        <taxon>Bacillati</taxon>
        <taxon>Bacillota</taxon>
        <taxon>Clostridia</taxon>
        <taxon>Eubacteriales</taxon>
        <taxon>Oscillospiraceae</taxon>
        <taxon>Massiliimalia</taxon>
    </lineage>
</organism>
<evidence type="ECO:0000259" key="1">
    <source>
        <dbReference type="Pfam" id="PF00768"/>
    </source>
</evidence>
<keyword evidence="2" id="KW-0121">Carboxypeptidase</keyword>
<feature type="domain" description="Peptidase S11 D-alanyl-D-alanine carboxypeptidase A N-terminal" evidence="1">
    <location>
        <begin position="59"/>
        <end position="276"/>
    </location>
</feature>
<proteinExistence type="predicted"/>
<gene>
    <name evidence="2" type="ORF">H8702_02385</name>
</gene>
<dbReference type="GO" id="GO:0006508">
    <property type="term" value="P:proteolysis"/>
    <property type="evidence" value="ECO:0007669"/>
    <property type="project" value="InterPro"/>
</dbReference>
<name>A0A8J6PAY1_9FIRM</name>
<dbReference type="AlphaFoldDB" id="A0A8J6PAY1"/>
<dbReference type="Proteomes" id="UP000632659">
    <property type="component" value="Unassembled WGS sequence"/>
</dbReference>
<dbReference type="InterPro" id="IPR012338">
    <property type="entry name" value="Beta-lactam/transpept-like"/>
</dbReference>
<reference evidence="2" key="1">
    <citation type="submission" date="2020-08" db="EMBL/GenBank/DDBJ databases">
        <title>Genome public.</title>
        <authorList>
            <person name="Liu C."/>
            <person name="Sun Q."/>
        </authorList>
    </citation>
    <scope>NUCLEOTIDE SEQUENCE</scope>
    <source>
        <strain evidence="2">NSJ-15</strain>
    </source>
</reference>
<protein>
    <submittedName>
        <fullName evidence="2">D-alanyl-D-alanine carboxypeptidase</fullName>
    </submittedName>
</protein>
<dbReference type="Gene3D" id="3.40.710.10">
    <property type="entry name" value="DD-peptidase/beta-lactamase superfamily"/>
    <property type="match status" value="1"/>
</dbReference>
<evidence type="ECO:0000313" key="3">
    <source>
        <dbReference type="Proteomes" id="UP000632659"/>
    </source>
</evidence>
<evidence type="ECO:0000313" key="2">
    <source>
        <dbReference type="EMBL" id="MBC8609968.1"/>
    </source>
</evidence>
<dbReference type="EMBL" id="JACRTL010000001">
    <property type="protein sequence ID" value="MBC8609968.1"/>
    <property type="molecule type" value="Genomic_DNA"/>
</dbReference>
<dbReference type="SUPFAM" id="SSF56601">
    <property type="entry name" value="beta-lactamase/transpeptidase-like"/>
    <property type="match status" value="1"/>
</dbReference>
<dbReference type="GO" id="GO:0009002">
    <property type="term" value="F:serine-type D-Ala-D-Ala carboxypeptidase activity"/>
    <property type="evidence" value="ECO:0007669"/>
    <property type="project" value="InterPro"/>
</dbReference>